<comment type="caution">
    <text evidence="2">The sequence shown here is derived from an EMBL/GenBank/DDBJ whole genome shotgun (WGS) entry which is preliminary data.</text>
</comment>
<name>A0AAV4XCV1_CAEEX</name>
<evidence type="ECO:0000256" key="1">
    <source>
        <dbReference type="SAM" id="MobiDB-lite"/>
    </source>
</evidence>
<reference evidence="2 3" key="1">
    <citation type="submission" date="2021-06" db="EMBL/GenBank/DDBJ databases">
        <title>Caerostris extrusa draft genome.</title>
        <authorList>
            <person name="Kono N."/>
            <person name="Arakawa K."/>
        </authorList>
    </citation>
    <scope>NUCLEOTIDE SEQUENCE [LARGE SCALE GENOMIC DNA]</scope>
</reference>
<sequence>MEQLTEFVSKSFNPDRPLSSAVSGFPHLLASTKGVPGGRGPCTAWWIALSAPHPVPHGPGSLAQHGAEPGRGGSTAARPTTATHEWGHLFTVECPHRQRRQDER</sequence>
<organism evidence="2 3">
    <name type="scientific">Caerostris extrusa</name>
    <name type="common">Bark spider</name>
    <name type="synonym">Caerostris bankana</name>
    <dbReference type="NCBI Taxonomy" id="172846"/>
    <lineage>
        <taxon>Eukaryota</taxon>
        <taxon>Metazoa</taxon>
        <taxon>Ecdysozoa</taxon>
        <taxon>Arthropoda</taxon>
        <taxon>Chelicerata</taxon>
        <taxon>Arachnida</taxon>
        <taxon>Araneae</taxon>
        <taxon>Araneomorphae</taxon>
        <taxon>Entelegynae</taxon>
        <taxon>Araneoidea</taxon>
        <taxon>Araneidae</taxon>
        <taxon>Caerostris</taxon>
    </lineage>
</organism>
<gene>
    <name evidence="2" type="ORF">CEXT_314241</name>
</gene>
<proteinExistence type="predicted"/>
<feature type="region of interest" description="Disordered" evidence="1">
    <location>
        <begin position="1"/>
        <end position="23"/>
    </location>
</feature>
<evidence type="ECO:0000313" key="2">
    <source>
        <dbReference type="EMBL" id="GIY93066.1"/>
    </source>
</evidence>
<dbReference type="EMBL" id="BPLR01000229">
    <property type="protein sequence ID" value="GIY93066.1"/>
    <property type="molecule type" value="Genomic_DNA"/>
</dbReference>
<feature type="region of interest" description="Disordered" evidence="1">
    <location>
        <begin position="54"/>
        <end position="104"/>
    </location>
</feature>
<feature type="compositionally biased region" description="Basic and acidic residues" evidence="1">
    <location>
        <begin position="94"/>
        <end position="104"/>
    </location>
</feature>
<feature type="compositionally biased region" description="Polar residues" evidence="1">
    <location>
        <begin position="1"/>
        <end position="12"/>
    </location>
</feature>
<evidence type="ECO:0000313" key="3">
    <source>
        <dbReference type="Proteomes" id="UP001054945"/>
    </source>
</evidence>
<accession>A0AAV4XCV1</accession>
<protein>
    <submittedName>
        <fullName evidence="2">Uncharacterized protein</fullName>
    </submittedName>
</protein>
<dbReference type="AlphaFoldDB" id="A0AAV4XCV1"/>
<dbReference type="Proteomes" id="UP001054945">
    <property type="component" value="Unassembled WGS sequence"/>
</dbReference>
<keyword evidence="3" id="KW-1185">Reference proteome</keyword>